<evidence type="ECO:0000313" key="5">
    <source>
        <dbReference type="EMBL" id="KCZ50529.1"/>
    </source>
</evidence>
<dbReference type="SUPFAM" id="SSF46785">
    <property type="entry name" value="Winged helix' DNA-binding domain"/>
    <property type="match status" value="1"/>
</dbReference>
<dbReference type="InterPro" id="IPR036388">
    <property type="entry name" value="WH-like_DNA-bd_sf"/>
</dbReference>
<dbReference type="EMBL" id="AWFF01000109">
    <property type="protein sequence ID" value="KCZ50529.1"/>
    <property type="molecule type" value="Genomic_DNA"/>
</dbReference>
<dbReference type="PATRIC" id="fig|1280946.3.peg.3525"/>
<keyword evidence="3" id="KW-0238">DNA-binding</keyword>
<evidence type="ECO:0000256" key="1">
    <source>
        <dbReference type="ARBA" id="ARBA00011046"/>
    </source>
</evidence>
<evidence type="ECO:0008006" key="7">
    <source>
        <dbReference type="Google" id="ProtNLM"/>
    </source>
</evidence>
<dbReference type="Pfam" id="PF03965">
    <property type="entry name" value="Penicillinase_R"/>
    <property type="match status" value="1"/>
</dbReference>
<evidence type="ECO:0000256" key="4">
    <source>
        <dbReference type="ARBA" id="ARBA00023163"/>
    </source>
</evidence>
<reference evidence="5 6" key="1">
    <citation type="journal article" date="2014" name="Antonie Van Leeuwenhoek">
        <title>Hyphomonas beringensis sp. nov. and Hyphomonas chukchiensis sp. nov., isolated from surface seawater of the Bering Sea and Chukchi Sea.</title>
        <authorList>
            <person name="Li C."/>
            <person name="Lai Q."/>
            <person name="Li G."/>
            <person name="Dong C."/>
            <person name="Wang J."/>
            <person name="Liao Y."/>
            <person name="Shao Z."/>
        </authorList>
    </citation>
    <scope>NUCLEOTIDE SEQUENCE [LARGE SCALE GENOMIC DNA]</scope>
    <source>
        <strain evidence="5 6">25B14_1</strain>
    </source>
</reference>
<dbReference type="InterPro" id="IPR036390">
    <property type="entry name" value="WH_DNA-bd_sf"/>
</dbReference>
<dbReference type="OrthoDB" id="279010at2"/>
<keyword evidence="6" id="KW-1185">Reference proteome</keyword>
<evidence type="ECO:0000313" key="6">
    <source>
        <dbReference type="Proteomes" id="UP000027037"/>
    </source>
</evidence>
<dbReference type="eggNOG" id="COG3682">
    <property type="taxonomic scope" value="Bacteria"/>
</dbReference>
<dbReference type="GO" id="GO:0003677">
    <property type="term" value="F:DNA binding"/>
    <property type="evidence" value="ECO:0007669"/>
    <property type="project" value="UniProtKB-KW"/>
</dbReference>
<protein>
    <recommendedName>
        <fullName evidence="7">CopY family transcriptional regulator</fullName>
    </recommendedName>
</protein>
<organism evidence="5 6">
    <name type="scientific">Hyphomonas beringensis</name>
    <dbReference type="NCBI Taxonomy" id="1280946"/>
    <lineage>
        <taxon>Bacteria</taxon>
        <taxon>Pseudomonadati</taxon>
        <taxon>Pseudomonadota</taxon>
        <taxon>Alphaproteobacteria</taxon>
        <taxon>Hyphomonadales</taxon>
        <taxon>Hyphomonadaceae</taxon>
        <taxon>Hyphomonas</taxon>
    </lineage>
</organism>
<comment type="caution">
    <text evidence="5">The sequence shown here is derived from an EMBL/GenBank/DDBJ whole genome shotgun (WGS) entry which is preliminary data.</text>
</comment>
<evidence type="ECO:0000256" key="2">
    <source>
        <dbReference type="ARBA" id="ARBA00023015"/>
    </source>
</evidence>
<proteinExistence type="inferred from homology"/>
<dbReference type="InterPro" id="IPR005650">
    <property type="entry name" value="BlaI_family"/>
</dbReference>
<dbReference type="STRING" id="1280946.HY29_07130"/>
<comment type="similarity">
    <text evidence="1">Belongs to the BlaI transcriptional regulatory family.</text>
</comment>
<sequence length="130" mass="13976">MSQPNPSELAVLKHLWSSGAQSAREVHDAIGAQQGWKPSTTRTVIARMEDKGWVTRQDIHGMAVFTAKLDRTATLGGLVRHLARQVLDIDGPIPAALFAESPHLSDAELDELDAIINAAEDEASDKKGGV</sequence>
<dbReference type="GO" id="GO:0045892">
    <property type="term" value="P:negative regulation of DNA-templated transcription"/>
    <property type="evidence" value="ECO:0007669"/>
    <property type="project" value="InterPro"/>
</dbReference>
<keyword evidence="2" id="KW-0805">Transcription regulation</keyword>
<gene>
    <name evidence="5" type="ORF">HY29_07130</name>
</gene>
<dbReference type="AlphaFoldDB" id="A0A062U1K2"/>
<dbReference type="Gene3D" id="1.10.10.10">
    <property type="entry name" value="Winged helix-like DNA-binding domain superfamily/Winged helix DNA-binding domain"/>
    <property type="match status" value="1"/>
</dbReference>
<dbReference type="PIRSF" id="PIRSF019455">
    <property type="entry name" value="CopR_AtkY"/>
    <property type="match status" value="1"/>
</dbReference>
<dbReference type="RefSeq" id="WP_034799762.1">
    <property type="nucleotide sequence ID" value="NZ_AWFF01000109.1"/>
</dbReference>
<accession>A0A062U1K2</accession>
<name>A0A062U1K2_9PROT</name>
<keyword evidence="4" id="KW-0804">Transcription</keyword>
<evidence type="ECO:0000256" key="3">
    <source>
        <dbReference type="ARBA" id="ARBA00023125"/>
    </source>
</evidence>
<dbReference type="Proteomes" id="UP000027037">
    <property type="component" value="Unassembled WGS sequence"/>
</dbReference>